<dbReference type="RefSeq" id="XP_040656091.1">
    <property type="nucleotide sequence ID" value="XM_040801058.1"/>
</dbReference>
<accession>A0A151GI42</accession>
<dbReference type="InterPro" id="IPR019622">
    <property type="entry name" value="Rrn9_dom"/>
</dbReference>
<feature type="compositionally biased region" description="Low complexity" evidence="1">
    <location>
        <begin position="521"/>
        <end position="546"/>
    </location>
</feature>
<sequence>MEEAWEAPAGWDFDSDEIASINSQDLHDNRPNRWRGPKSSWRTLTADERLLWRSMQQLQHQDLSVHLYDVFALRRQGEDMQTTELFTVKTASILRHSRCMWTAWPLKESHVPQETLLKIGDNGDNCDDDGQLTLRMNEKANNMPSSRLQDEIGATILRLAKESFLKRTRRESAPIQPSIESTAAGTAAETDDEISLPSSPPLSIKMEPAEVGDMTQLDSVEPHSRSSNSKNPNRPAPRTHEPTVSTDDDLSYALLRPSVRNIILQLDKTLTILHNARVAGLHQLSDSSTDSDSGSQSAAAERPQKRPRGRPRRTPQAGESTDEGDRVKLTRRGRPRKQHVPRVGETQVEMRHRIAREGHRRLPVTEEEKEAAFEEWLRKGDLQRQREREMDAEMDGPFAVVDDGTAGEVEDGQHVPLGNVERKLLRWGLRDWSDVVGAAALAGVSEEVIKRTTRRCANLFGQGMTIRRLDEAIASHGPGFRTLIYQPERISLSSSASRSSSFPSSSSDEVPTLNQRRLASHSRSPSASRRGRTSLRLSASAASTSRSRSRSSAGLIFCPVPRCDRAAMGFSRRANLSRHMHLVHPDIAEDGGDSDDDTVGAVHVDGFLRPVQMSRGWRGEDVAERKRKRFYAGRETTPGRSRTSPRSNDDGDDDYEAGDESARRVLCSWPEQIKKVKARF</sequence>
<feature type="compositionally biased region" description="Low complexity" evidence="1">
    <location>
        <begin position="285"/>
        <end position="300"/>
    </location>
</feature>
<name>A0A151GI42_DRECN</name>
<feature type="compositionally biased region" description="Basic residues" evidence="1">
    <location>
        <begin position="329"/>
        <end position="340"/>
    </location>
</feature>
<feature type="region of interest" description="Disordered" evidence="1">
    <location>
        <begin position="218"/>
        <end position="247"/>
    </location>
</feature>
<feature type="compositionally biased region" description="Low complexity" evidence="1">
    <location>
        <begin position="495"/>
        <end position="507"/>
    </location>
</feature>
<proteinExistence type="predicted"/>
<feature type="region of interest" description="Disordered" evidence="1">
    <location>
        <begin position="495"/>
        <end position="546"/>
    </location>
</feature>
<feature type="region of interest" description="Disordered" evidence="1">
    <location>
        <begin position="284"/>
        <end position="344"/>
    </location>
</feature>
<dbReference type="AlphaFoldDB" id="A0A151GI42"/>
<feature type="region of interest" description="Disordered" evidence="1">
    <location>
        <begin position="628"/>
        <end position="663"/>
    </location>
</feature>
<keyword evidence="4" id="KW-1185">Reference proteome</keyword>
<dbReference type="GeneID" id="63716388"/>
<feature type="compositionally biased region" description="Acidic residues" evidence="1">
    <location>
        <begin position="650"/>
        <end position="659"/>
    </location>
</feature>
<evidence type="ECO:0000313" key="4">
    <source>
        <dbReference type="Proteomes" id="UP000076580"/>
    </source>
</evidence>
<evidence type="ECO:0000313" key="3">
    <source>
        <dbReference type="EMBL" id="KYK56739.1"/>
    </source>
</evidence>
<evidence type="ECO:0000256" key="1">
    <source>
        <dbReference type="SAM" id="MobiDB-lite"/>
    </source>
</evidence>
<evidence type="ECO:0000259" key="2">
    <source>
        <dbReference type="Pfam" id="PF10680"/>
    </source>
</evidence>
<dbReference type="STRING" id="98403.A0A151GI42"/>
<feature type="domain" description="Rrn9" evidence="2">
    <location>
        <begin position="56"/>
        <end position="114"/>
    </location>
</feature>
<protein>
    <recommendedName>
        <fullName evidence="2">Rrn9 domain-containing protein</fullName>
    </recommendedName>
</protein>
<feature type="compositionally biased region" description="Low complexity" evidence="1">
    <location>
        <begin position="178"/>
        <end position="188"/>
    </location>
</feature>
<dbReference type="EMBL" id="LAYC01000002">
    <property type="protein sequence ID" value="KYK56739.1"/>
    <property type="molecule type" value="Genomic_DNA"/>
</dbReference>
<organism evidence="3 4">
    <name type="scientific">Drechmeria coniospora</name>
    <name type="common">Nematophagous fungus</name>
    <name type="synonym">Meria coniospora</name>
    <dbReference type="NCBI Taxonomy" id="98403"/>
    <lineage>
        <taxon>Eukaryota</taxon>
        <taxon>Fungi</taxon>
        <taxon>Dikarya</taxon>
        <taxon>Ascomycota</taxon>
        <taxon>Pezizomycotina</taxon>
        <taxon>Sordariomycetes</taxon>
        <taxon>Hypocreomycetidae</taxon>
        <taxon>Hypocreales</taxon>
        <taxon>Ophiocordycipitaceae</taxon>
        <taxon>Drechmeria</taxon>
    </lineage>
</organism>
<gene>
    <name evidence="3" type="ORF">DCS_03745</name>
</gene>
<dbReference type="InParanoid" id="A0A151GI42"/>
<comment type="caution">
    <text evidence="3">The sequence shown here is derived from an EMBL/GenBank/DDBJ whole genome shotgun (WGS) entry which is preliminary data.</text>
</comment>
<reference evidence="3 4" key="1">
    <citation type="journal article" date="2016" name="Sci. Rep.">
        <title>Insights into Adaptations to a Near-Obligate Nematode Endoparasitic Lifestyle from the Finished Genome of Drechmeria coniospora.</title>
        <authorList>
            <person name="Zhang L."/>
            <person name="Zhou Z."/>
            <person name="Guo Q."/>
            <person name="Fokkens L."/>
            <person name="Miskei M."/>
            <person name="Pocsi I."/>
            <person name="Zhang W."/>
            <person name="Chen M."/>
            <person name="Wang L."/>
            <person name="Sun Y."/>
            <person name="Donzelli B.G."/>
            <person name="Gibson D.M."/>
            <person name="Nelson D.R."/>
            <person name="Luo J.G."/>
            <person name="Rep M."/>
            <person name="Liu H."/>
            <person name="Yang S."/>
            <person name="Wang J."/>
            <person name="Krasnoff S.B."/>
            <person name="Xu Y."/>
            <person name="Molnar I."/>
            <person name="Lin M."/>
        </authorList>
    </citation>
    <scope>NUCLEOTIDE SEQUENCE [LARGE SCALE GENOMIC DNA]</scope>
    <source>
        <strain evidence="3 4">ARSEF 6962</strain>
    </source>
</reference>
<feature type="region of interest" description="Disordered" evidence="1">
    <location>
        <begin position="168"/>
        <end position="205"/>
    </location>
</feature>
<dbReference type="Proteomes" id="UP000076580">
    <property type="component" value="Chromosome 02"/>
</dbReference>
<dbReference type="Pfam" id="PF10680">
    <property type="entry name" value="RRN9"/>
    <property type="match status" value="1"/>
</dbReference>